<protein>
    <recommendedName>
        <fullName evidence="3">Membrane protein insertase YidC</fullName>
    </recommendedName>
    <alternativeName>
        <fullName evidence="15">Foldase YidC</fullName>
    </alternativeName>
    <alternativeName>
        <fullName evidence="14">Membrane integrase YidC</fullName>
    </alternativeName>
    <alternativeName>
        <fullName evidence="13">Membrane protein YidC</fullName>
    </alternativeName>
</protein>
<evidence type="ECO:0000256" key="15">
    <source>
        <dbReference type="ARBA" id="ARBA00033342"/>
    </source>
</evidence>
<comment type="caution">
    <text evidence="20">The sequence shown here is derived from an EMBL/GenBank/DDBJ whole genome shotgun (WGS) entry which is preliminary data.</text>
</comment>
<feature type="domain" description="Membrane insertase YidC/Oxa/ALB C-terminal" evidence="19">
    <location>
        <begin position="33"/>
        <end position="259"/>
    </location>
</feature>
<evidence type="ECO:0000256" key="13">
    <source>
        <dbReference type="ARBA" id="ARBA00031538"/>
    </source>
</evidence>
<feature type="region of interest" description="Disordered" evidence="17">
    <location>
        <begin position="270"/>
        <end position="340"/>
    </location>
</feature>
<evidence type="ECO:0000256" key="6">
    <source>
        <dbReference type="ARBA" id="ARBA00022692"/>
    </source>
</evidence>
<sequence length="340" mass="36956">MTLDPLYRAVAWILVQIHAGLSHIVPADSGWAWGGAIVLLTVLMRLLIFPLFVKQIQSSRKMQALNPQIQALRKKYAASKNDTDTRKREKKQKLQQETMQLYKENGANPISGCLPLLVQFPVFISLFQVLNKIANAKPGNGSHGISAELVESAKNANIFGAHISDSFLKAWGADPKSISALVVCGLAVIISSTTTFLTMRSSMSRQPAMDPDNPMASAQKMMVWLAPVFGLFGLGFPLGVLLYWVTSNSWTLAQSHYIYSRYPMPTVDANTDGGSGGNAKGGPVKKTPAPVEPSSSGGGLLKKRRAQEEAAAAEIRSNPQVVRKQPTKQSRSKRSGTPKR</sequence>
<reference evidence="21" key="1">
    <citation type="journal article" date="2019" name="Int. J. Syst. Evol. Microbiol.">
        <title>The Global Catalogue of Microorganisms (GCM) 10K type strain sequencing project: providing services to taxonomists for standard genome sequencing and annotation.</title>
        <authorList>
            <consortium name="The Broad Institute Genomics Platform"/>
            <consortium name="The Broad Institute Genome Sequencing Center for Infectious Disease"/>
            <person name="Wu L."/>
            <person name="Ma J."/>
        </authorList>
    </citation>
    <scope>NUCLEOTIDE SEQUENCE [LARGE SCALE GENOMIC DNA]</scope>
    <source>
        <strain evidence="21">JCM 9377</strain>
    </source>
</reference>
<keyword evidence="9 18" id="KW-0472">Membrane</keyword>
<evidence type="ECO:0000256" key="12">
    <source>
        <dbReference type="ARBA" id="ARBA00026028"/>
    </source>
</evidence>
<keyword evidence="10" id="KW-0143">Chaperone</keyword>
<evidence type="ECO:0000313" key="20">
    <source>
        <dbReference type="EMBL" id="GAA3213100.1"/>
    </source>
</evidence>
<dbReference type="Pfam" id="PF02096">
    <property type="entry name" value="60KD_IMP"/>
    <property type="match status" value="1"/>
</dbReference>
<dbReference type="PANTHER" id="PTHR12428:SF65">
    <property type="entry name" value="CYTOCHROME C OXIDASE ASSEMBLY PROTEIN COX18, MITOCHONDRIAL"/>
    <property type="match status" value="1"/>
</dbReference>
<evidence type="ECO:0000256" key="16">
    <source>
        <dbReference type="RuleBase" id="RU003945"/>
    </source>
</evidence>
<dbReference type="Proteomes" id="UP001501237">
    <property type="component" value="Unassembled WGS sequence"/>
</dbReference>
<accession>A0ABP6QB14</accession>
<gene>
    <name evidence="20" type="primary">yidC_1</name>
    <name evidence="20" type="ORF">GCM10010468_32880</name>
</gene>
<feature type="compositionally biased region" description="Basic residues" evidence="17">
    <location>
        <begin position="330"/>
        <end position="340"/>
    </location>
</feature>
<evidence type="ECO:0000256" key="3">
    <source>
        <dbReference type="ARBA" id="ARBA00015325"/>
    </source>
</evidence>
<evidence type="ECO:0000256" key="11">
    <source>
        <dbReference type="ARBA" id="ARBA00025034"/>
    </source>
</evidence>
<evidence type="ECO:0000313" key="21">
    <source>
        <dbReference type="Proteomes" id="UP001501237"/>
    </source>
</evidence>
<evidence type="ECO:0000256" key="17">
    <source>
        <dbReference type="SAM" id="MobiDB-lite"/>
    </source>
</evidence>
<evidence type="ECO:0000256" key="8">
    <source>
        <dbReference type="ARBA" id="ARBA00022989"/>
    </source>
</evidence>
<evidence type="ECO:0000256" key="5">
    <source>
        <dbReference type="ARBA" id="ARBA00022475"/>
    </source>
</evidence>
<evidence type="ECO:0000256" key="4">
    <source>
        <dbReference type="ARBA" id="ARBA00022448"/>
    </source>
</evidence>
<keyword evidence="6 16" id="KW-0812">Transmembrane</keyword>
<evidence type="ECO:0000256" key="18">
    <source>
        <dbReference type="SAM" id="Phobius"/>
    </source>
</evidence>
<feature type="transmembrane region" description="Helical" evidence="18">
    <location>
        <begin position="221"/>
        <end position="245"/>
    </location>
</feature>
<evidence type="ECO:0000256" key="9">
    <source>
        <dbReference type="ARBA" id="ARBA00023136"/>
    </source>
</evidence>
<evidence type="ECO:0000256" key="7">
    <source>
        <dbReference type="ARBA" id="ARBA00022927"/>
    </source>
</evidence>
<evidence type="ECO:0000256" key="14">
    <source>
        <dbReference type="ARBA" id="ARBA00033245"/>
    </source>
</evidence>
<organism evidence="20 21">
    <name type="scientific">Actinocorallia longicatena</name>
    <dbReference type="NCBI Taxonomy" id="111803"/>
    <lineage>
        <taxon>Bacteria</taxon>
        <taxon>Bacillati</taxon>
        <taxon>Actinomycetota</taxon>
        <taxon>Actinomycetes</taxon>
        <taxon>Streptosporangiales</taxon>
        <taxon>Thermomonosporaceae</taxon>
        <taxon>Actinocorallia</taxon>
    </lineage>
</organism>
<feature type="transmembrane region" description="Helical" evidence="18">
    <location>
        <begin position="178"/>
        <end position="200"/>
    </location>
</feature>
<comment type="function">
    <text evidence="11">Required for the insertion and/or proper folding and/or complex formation of integral membrane proteins into the membrane. Involved in integration of membrane proteins that insert both dependently and independently of the Sec translocase complex, as well as at least some lipoproteins. Aids folding of multispanning membrane proteins.</text>
</comment>
<dbReference type="InterPro" id="IPR028055">
    <property type="entry name" value="YidC/Oxa/ALB_C"/>
</dbReference>
<dbReference type="RefSeq" id="WP_344828925.1">
    <property type="nucleotide sequence ID" value="NZ_BAAAUV010000007.1"/>
</dbReference>
<dbReference type="CDD" id="cd20070">
    <property type="entry name" value="5TM_YidC_Alb3"/>
    <property type="match status" value="1"/>
</dbReference>
<evidence type="ECO:0000256" key="1">
    <source>
        <dbReference type="ARBA" id="ARBA00004651"/>
    </source>
</evidence>
<keyword evidence="5" id="KW-1003">Cell membrane</keyword>
<evidence type="ECO:0000256" key="2">
    <source>
        <dbReference type="ARBA" id="ARBA00010527"/>
    </source>
</evidence>
<evidence type="ECO:0000259" key="19">
    <source>
        <dbReference type="Pfam" id="PF02096"/>
    </source>
</evidence>
<feature type="transmembrane region" description="Helical" evidence="18">
    <location>
        <begin position="31"/>
        <end position="53"/>
    </location>
</feature>
<name>A0ABP6QB14_9ACTN</name>
<dbReference type="NCBIfam" id="TIGR03592">
    <property type="entry name" value="yidC_oxa1_cterm"/>
    <property type="match status" value="1"/>
</dbReference>
<dbReference type="InterPro" id="IPR001708">
    <property type="entry name" value="YidC/ALB3/OXA1/COX18"/>
</dbReference>
<keyword evidence="8 18" id="KW-1133">Transmembrane helix</keyword>
<comment type="subunit">
    <text evidence="12">Interacts with the Sec translocase complex via SecD. Specifically interacts with transmembrane segments of nascent integral membrane proteins during membrane integration.</text>
</comment>
<keyword evidence="7" id="KW-0653">Protein transport</keyword>
<proteinExistence type="inferred from homology"/>
<keyword evidence="21" id="KW-1185">Reference proteome</keyword>
<dbReference type="InterPro" id="IPR047196">
    <property type="entry name" value="YidC_ALB_C"/>
</dbReference>
<comment type="similarity">
    <text evidence="2">Belongs to the OXA1/ALB3/YidC family. Type 1 subfamily.</text>
</comment>
<dbReference type="PANTHER" id="PTHR12428">
    <property type="entry name" value="OXA1"/>
    <property type="match status" value="1"/>
</dbReference>
<comment type="subcellular location">
    <subcellularLocation>
        <location evidence="1">Cell membrane</location>
        <topology evidence="1">Multi-pass membrane protein</topology>
    </subcellularLocation>
    <subcellularLocation>
        <location evidence="16">Membrane</location>
        <topology evidence="16">Multi-pass membrane protein</topology>
    </subcellularLocation>
</comment>
<keyword evidence="4" id="KW-0813">Transport</keyword>
<dbReference type="EMBL" id="BAAAUV010000007">
    <property type="protein sequence ID" value="GAA3213100.1"/>
    <property type="molecule type" value="Genomic_DNA"/>
</dbReference>
<evidence type="ECO:0000256" key="10">
    <source>
        <dbReference type="ARBA" id="ARBA00023186"/>
    </source>
</evidence>